<evidence type="ECO:0000313" key="2">
    <source>
        <dbReference type="Proteomes" id="UP000199021"/>
    </source>
</evidence>
<dbReference type="Proteomes" id="UP000199021">
    <property type="component" value="Unassembled WGS sequence"/>
</dbReference>
<proteinExistence type="predicted"/>
<name>A0A1H9F2E9_9BACT</name>
<organism evidence="1 2">
    <name type="scientific">Neolewinella agarilytica</name>
    <dbReference type="NCBI Taxonomy" id="478744"/>
    <lineage>
        <taxon>Bacteria</taxon>
        <taxon>Pseudomonadati</taxon>
        <taxon>Bacteroidota</taxon>
        <taxon>Saprospiria</taxon>
        <taxon>Saprospirales</taxon>
        <taxon>Lewinellaceae</taxon>
        <taxon>Neolewinella</taxon>
    </lineage>
</organism>
<dbReference type="STRING" id="478744.SAMN05444359_10855"/>
<reference evidence="2" key="1">
    <citation type="submission" date="2016-10" db="EMBL/GenBank/DDBJ databases">
        <authorList>
            <person name="Varghese N."/>
            <person name="Submissions S."/>
        </authorList>
    </citation>
    <scope>NUCLEOTIDE SEQUENCE [LARGE SCALE GENOMIC DNA]</scope>
    <source>
        <strain evidence="2">DSM 24740</strain>
    </source>
</reference>
<dbReference type="InParanoid" id="A0A1H9F2E9"/>
<protein>
    <submittedName>
        <fullName evidence="1">Uncharacterized protein</fullName>
    </submittedName>
</protein>
<sequence length="81" mass="9075">MVATSKLLERVVNVISDFPSPEQVMSLRTTEEEESRLDELAAKNAAGTLTISERLELEHYLIAEHMVRMAKTNAFSRLKGA</sequence>
<dbReference type="OrthoDB" id="1494761at2"/>
<evidence type="ECO:0000313" key="1">
    <source>
        <dbReference type="EMBL" id="SEQ32029.1"/>
    </source>
</evidence>
<accession>A0A1H9F2E9</accession>
<dbReference type="RefSeq" id="WP_090167435.1">
    <property type="nucleotide sequence ID" value="NZ_FOFB01000008.1"/>
</dbReference>
<dbReference type="AlphaFoldDB" id="A0A1H9F2E9"/>
<keyword evidence="2" id="KW-1185">Reference proteome</keyword>
<dbReference type="EMBL" id="FOFB01000008">
    <property type="protein sequence ID" value="SEQ32029.1"/>
    <property type="molecule type" value="Genomic_DNA"/>
</dbReference>
<gene>
    <name evidence="1" type="ORF">SAMN05444359_10855</name>
</gene>